<dbReference type="SUPFAM" id="SSF52540">
    <property type="entry name" value="P-loop containing nucleoside triphosphate hydrolases"/>
    <property type="match status" value="1"/>
</dbReference>
<protein>
    <submittedName>
        <fullName evidence="1">Adenylate kinase</fullName>
    </submittedName>
</protein>
<reference evidence="1 2" key="1">
    <citation type="submission" date="2024-09" db="EMBL/GenBank/DDBJ databases">
        <authorList>
            <person name="Sun Q."/>
            <person name="Mori K."/>
        </authorList>
    </citation>
    <scope>NUCLEOTIDE SEQUENCE [LARGE SCALE GENOMIC DNA]</scope>
    <source>
        <strain evidence="1 2">ATCC 51285</strain>
    </source>
</reference>
<dbReference type="RefSeq" id="WP_027313614.1">
    <property type="nucleotide sequence ID" value="NZ_JBHLZN010000001.1"/>
</dbReference>
<dbReference type="EMBL" id="JBHLZN010000001">
    <property type="protein sequence ID" value="MFB9885520.1"/>
    <property type="molecule type" value="Genomic_DNA"/>
</dbReference>
<sequence length="172" mass="19386">MNKIAVFGKPGSGKSTVSKALAVATGIELYQLDSIVYQPNGEPVEREVFEKIHGEILQVENWIVDGLGPISLFYKRLEAADTLVYIDLPYLVSYWFVTKRLLKSFFVKPEGWPEGCSVLKGSLESYRILKLCPKFWNAEFLARIQAMSSVKEVYVIKTVAQLNSFVASRLSK</sequence>
<dbReference type="Gene3D" id="3.40.50.300">
    <property type="entry name" value="P-loop containing nucleotide triphosphate hydrolases"/>
    <property type="match status" value="1"/>
</dbReference>
<organism evidence="1 2">
    <name type="scientific">Balneatrix alpica</name>
    <dbReference type="NCBI Taxonomy" id="75684"/>
    <lineage>
        <taxon>Bacteria</taxon>
        <taxon>Pseudomonadati</taxon>
        <taxon>Pseudomonadota</taxon>
        <taxon>Gammaproteobacteria</taxon>
        <taxon>Oceanospirillales</taxon>
        <taxon>Balneatrichaceae</taxon>
        <taxon>Balneatrix</taxon>
    </lineage>
</organism>
<dbReference type="PANTHER" id="PTHR37816:SF2">
    <property type="entry name" value="DNA TOPOLOGY MODULATION PROTEIN FLAR-RELATED PROTEIN"/>
    <property type="match status" value="1"/>
</dbReference>
<gene>
    <name evidence="1" type="ORF">ACFFLH_03750</name>
</gene>
<proteinExistence type="predicted"/>
<evidence type="ECO:0000313" key="2">
    <source>
        <dbReference type="Proteomes" id="UP001589628"/>
    </source>
</evidence>
<evidence type="ECO:0000313" key="1">
    <source>
        <dbReference type="EMBL" id="MFB9885520.1"/>
    </source>
</evidence>
<name>A0ABV5Z8E6_9GAMM</name>
<accession>A0ABV5Z8E6</accession>
<dbReference type="InterPro" id="IPR052922">
    <property type="entry name" value="Cytidylate_Kinase-2"/>
</dbReference>
<keyword evidence="1" id="KW-0808">Transferase</keyword>
<keyword evidence="1" id="KW-0418">Kinase</keyword>
<dbReference type="InterPro" id="IPR027417">
    <property type="entry name" value="P-loop_NTPase"/>
</dbReference>
<dbReference type="GO" id="GO:0016301">
    <property type="term" value="F:kinase activity"/>
    <property type="evidence" value="ECO:0007669"/>
    <property type="project" value="UniProtKB-KW"/>
</dbReference>
<dbReference type="PANTHER" id="PTHR37816">
    <property type="entry name" value="YALI0E33011P"/>
    <property type="match status" value="1"/>
</dbReference>
<keyword evidence="2" id="KW-1185">Reference proteome</keyword>
<comment type="caution">
    <text evidence="1">The sequence shown here is derived from an EMBL/GenBank/DDBJ whole genome shotgun (WGS) entry which is preliminary data.</text>
</comment>
<dbReference type="Proteomes" id="UP001589628">
    <property type="component" value="Unassembled WGS sequence"/>
</dbReference>